<evidence type="ECO:0000256" key="1">
    <source>
        <dbReference type="SAM" id="Coils"/>
    </source>
</evidence>
<dbReference type="InterPro" id="IPR006574">
    <property type="entry name" value="PRY"/>
</dbReference>
<dbReference type="Pfam" id="PF13765">
    <property type="entry name" value="PRY"/>
    <property type="match status" value="1"/>
</dbReference>
<feature type="coiled-coil region" evidence="1">
    <location>
        <begin position="438"/>
        <end position="495"/>
    </location>
</feature>
<dbReference type="EMBL" id="REGW02000010">
    <property type="protein sequence ID" value="KAE8291330.1"/>
    <property type="molecule type" value="Genomic_DNA"/>
</dbReference>
<gene>
    <name evidence="4" type="ORF">D5F01_LYC10928</name>
</gene>
<keyword evidence="2" id="KW-0732">Signal</keyword>
<dbReference type="PROSITE" id="PS50188">
    <property type="entry name" value="B302_SPRY"/>
    <property type="match status" value="1"/>
</dbReference>
<feature type="coiled-coil region" evidence="1">
    <location>
        <begin position="893"/>
        <end position="1080"/>
    </location>
</feature>
<dbReference type="SUPFAM" id="SSF57997">
    <property type="entry name" value="Tropomyosin"/>
    <property type="match status" value="1"/>
</dbReference>
<evidence type="ECO:0000259" key="3">
    <source>
        <dbReference type="PROSITE" id="PS50188"/>
    </source>
</evidence>
<dbReference type="PANTHER" id="PTHR47357">
    <property type="entry name" value="COP1-INTERACTIVE PROTEIN 1"/>
    <property type="match status" value="1"/>
</dbReference>
<dbReference type="Gene3D" id="1.10.287.1490">
    <property type="match status" value="1"/>
</dbReference>
<name>A0A6G0IIS3_LARCR</name>
<sequence>MAGDSRFIWFPILLSCVFQVSDHRHVPGDAKIVVLKNPGVDNIFSKIPIILPDGIDPKNINVTSITLKTCTGVEERLTLLNSQLQQKTVRNRQLDNEAFGLRREVRMLKLQLAACSATASAVAGSYQTQLQSKMEQLLQRLDGDTFLILKTIALTRDVNSLQKKITLASNSIERTTEIRVLQGKLQEKTSELNVTMQRIVRNTNGLLILQIISLQNQIWDLEQAKSSRGEASFQPDRIILGLQENLNRKLTQLQSTGDASSIMLELISVHSKIAETERLIGVLIEQSKTKSIDYQRQWMQKVNLLRKKVLQLNHDENNIDLTKEIFQLQTEMDNFRQLMLNAKNTTDTILEEQRVNLEVWKKQQENLQEQLQKADYAQAQRIMNIITIMKEVRGLKVDEQDQTTSTKSKCSGIELMYAGVKTEFEQNIAELKRAGDSKAALILNMINLHNELKTLKKQISTTDDPETISVLQRQLEKMQNDLNSKTADIKRLIANPQSILTIIELHNEIWDLQKKAANDTTRGHIKELQNRVNALITEIGGKGDENTKLILKIITLQSQVEQLQGQLSDLQMLQTSEARQLKNDLTTTKEELQKNINKLNENNQTNSRLILTVTNLQNQLRILENERRIDDRTSSLTITQLRTQLKEKMEKHSHDQAVIKELQRKLQSKNGECSGLEENQYQYLKTEFEEKIAELKRAGDSKAALILKVINLHDELKTLKKLISTTNDLETISALQRQLEKKQEDLNSNTADIERLIANPQTILKIITLQSQVEHLLKQLSEHQEGQNTQTTQLKNDLSTKNEELQKMINDLNEKHQKNAALKLREQLKKKEEEHTHDQTEIKELQNDLDAKMKELESKSDTVTSLVLENELDDIRNQIKEKTILIGSSDTRISDLTAQILELQRKIKPLEDEILTLKEENAEKTKDFQSQREQSQQNIKQLQQQNNNLQNENSKLKTEFEQKIAELNRTGDKAALVLNMINLHDELKTLKEQISTTDDTDKISALQKQLEKKQEDLNSNTADIERLIANPQTIITIIEVQNEIWDLEKKPANETNSERLKELQDRVDGLITEIDDNESTKLLLKIITLQSQVEHLLKQLSEHQEGQNTQTTQLKNDLSTKNEELQKIINDLNEKHQKNAALILTVTDLQKQLKNLEEEKFSAGQKDSATITKLREQLKKKEEEHTHDQTEIKELQNDLDAKMKELESKSDTVTSLVLENELDDIRNQIKEKTILIGSSDTRISDLTAQILELQRKIKPLEDEILTLKEENAKKTKELQERLDLSKKQLQDSELLLKEADTKNFNMIMEIADLRTKLKKAQREASKAAKKNIDELEQQIQTQQAEIEQLEKTNKDLKQEVEELKTCRNDVNAQCTDIQTKLEQSQEDANRIEQQLHEKENILQEQLQQLQDLALEHNNLQNEYSNLENKQHQTQKFADDLKQQLVDKDGNLNQLEQELEEQRRENKRLEDENNRLQNKLNFVEDKTIHPERITLDPNTANPRIVLSADNTEIITTANIQNIPDHPDQFDVVLGVMGKTGWSTGRHYWEVSVDVKPDYLENLVYEIQ</sequence>
<dbReference type="PANTHER" id="PTHR47357:SF1">
    <property type="entry name" value="SPINDLE POLE BODY COMPONENT 110"/>
    <property type="match status" value="1"/>
</dbReference>
<feature type="coiled-coil region" evidence="1">
    <location>
        <begin position="1243"/>
        <end position="1485"/>
    </location>
</feature>
<feature type="domain" description="B30.2/SPRY" evidence="3">
    <location>
        <begin position="1472"/>
        <end position="1566"/>
    </location>
</feature>
<dbReference type="InterPro" id="IPR003879">
    <property type="entry name" value="Butyrophylin_SPRY"/>
</dbReference>
<feature type="coiled-coil region" evidence="1">
    <location>
        <begin position="1115"/>
        <end position="1212"/>
    </location>
</feature>
<feature type="chain" id="PRO_5026318003" evidence="2">
    <location>
        <begin position="23"/>
        <end position="1566"/>
    </location>
</feature>
<dbReference type="GO" id="GO:0005200">
    <property type="term" value="F:structural constituent of cytoskeleton"/>
    <property type="evidence" value="ECO:0007669"/>
    <property type="project" value="TreeGrafter"/>
</dbReference>
<feature type="signal peptide" evidence="2">
    <location>
        <begin position="1"/>
        <end position="22"/>
    </location>
</feature>
<evidence type="ECO:0000256" key="2">
    <source>
        <dbReference type="SAM" id="SignalP"/>
    </source>
</evidence>
<dbReference type="GO" id="GO:0005856">
    <property type="term" value="C:cytoskeleton"/>
    <property type="evidence" value="ECO:0007669"/>
    <property type="project" value="TreeGrafter"/>
</dbReference>
<dbReference type="SUPFAM" id="SSF49899">
    <property type="entry name" value="Concanavalin A-like lectins/glucanases"/>
    <property type="match status" value="1"/>
</dbReference>
<protein>
    <submittedName>
        <fullName evidence="4">E3 ubiquitin-protein ligase TRIM7</fullName>
    </submittedName>
</protein>
<keyword evidence="1" id="KW-0175">Coiled coil</keyword>
<proteinExistence type="predicted"/>
<dbReference type="InterPro" id="IPR001870">
    <property type="entry name" value="B30.2/SPRY"/>
</dbReference>
<evidence type="ECO:0000313" key="4">
    <source>
        <dbReference type="EMBL" id="KAE8291330.1"/>
    </source>
</evidence>
<comment type="caution">
    <text evidence="4">The sequence shown here is derived from an EMBL/GenBank/DDBJ whole genome shotgun (WGS) entry which is preliminary data.</text>
</comment>
<dbReference type="Gene3D" id="2.60.120.920">
    <property type="match status" value="1"/>
</dbReference>
<evidence type="ECO:0000313" key="5">
    <source>
        <dbReference type="Proteomes" id="UP000424527"/>
    </source>
</evidence>
<dbReference type="InterPro" id="IPR013320">
    <property type="entry name" value="ConA-like_dom_sf"/>
</dbReference>
<organism evidence="4 5">
    <name type="scientific">Larimichthys crocea</name>
    <name type="common">Large yellow croaker</name>
    <name type="synonym">Pseudosciaena crocea</name>
    <dbReference type="NCBI Taxonomy" id="215358"/>
    <lineage>
        <taxon>Eukaryota</taxon>
        <taxon>Metazoa</taxon>
        <taxon>Chordata</taxon>
        <taxon>Craniata</taxon>
        <taxon>Vertebrata</taxon>
        <taxon>Euteleostomi</taxon>
        <taxon>Actinopterygii</taxon>
        <taxon>Neopterygii</taxon>
        <taxon>Teleostei</taxon>
        <taxon>Neoteleostei</taxon>
        <taxon>Acanthomorphata</taxon>
        <taxon>Eupercaria</taxon>
        <taxon>Sciaenidae</taxon>
        <taxon>Larimichthys</taxon>
    </lineage>
</organism>
<feature type="coiled-coil region" evidence="1">
    <location>
        <begin position="729"/>
        <end position="759"/>
    </location>
</feature>
<dbReference type="InterPro" id="IPR043136">
    <property type="entry name" value="B30.2/SPRY_sf"/>
</dbReference>
<dbReference type="PRINTS" id="PR01407">
    <property type="entry name" value="BUTYPHLNCDUF"/>
</dbReference>
<dbReference type="SMART" id="SM00589">
    <property type="entry name" value="PRY"/>
    <property type="match status" value="1"/>
</dbReference>
<feature type="coiled-coil region" evidence="1">
    <location>
        <begin position="350"/>
        <end position="377"/>
    </location>
</feature>
<accession>A0A6G0IIS3</accession>
<dbReference type="Proteomes" id="UP000424527">
    <property type="component" value="Unassembled WGS sequence"/>
</dbReference>
<reference evidence="4 5" key="1">
    <citation type="submission" date="2019-07" db="EMBL/GenBank/DDBJ databases">
        <title>Chromosome genome assembly for large yellow croaker.</title>
        <authorList>
            <person name="Xiao S."/>
        </authorList>
    </citation>
    <scope>NUCLEOTIDE SEQUENCE [LARGE SCALE GENOMIC DNA]</scope>
    <source>
        <strain evidence="4">JMULYC20181020</strain>
        <tissue evidence="4">Muscle</tissue>
    </source>
</reference>
<feature type="coiled-coil region" evidence="1">
    <location>
        <begin position="795"/>
        <end position="862"/>
    </location>
</feature>
<keyword evidence="5" id="KW-1185">Reference proteome</keyword>
<feature type="coiled-coil region" evidence="1">
    <location>
        <begin position="553"/>
        <end position="633"/>
    </location>
</feature>